<feature type="region of interest" description="Disordered" evidence="4">
    <location>
        <begin position="239"/>
        <end position="304"/>
    </location>
</feature>
<evidence type="ECO:0000256" key="1">
    <source>
        <dbReference type="ARBA" id="ARBA00022737"/>
    </source>
</evidence>
<feature type="region of interest" description="Disordered" evidence="4">
    <location>
        <begin position="34"/>
        <end position="61"/>
    </location>
</feature>
<dbReference type="SUPFAM" id="SSF48452">
    <property type="entry name" value="TPR-like"/>
    <property type="match status" value="1"/>
</dbReference>
<evidence type="ECO:0000256" key="3">
    <source>
        <dbReference type="PROSITE-ProRule" id="PRU00339"/>
    </source>
</evidence>
<dbReference type="Pfam" id="PF13432">
    <property type="entry name" value="TPR_16"/>
    <property type="match status" value="1"/>
</dbReference>
<organism evidence="5 6">
    <name type="scientific">Thalassoglobus polymorphus</name>
    <dbReference type="NCBI Taxonomy" id="2527994"/>
    <lineage>
        <taxon>Bacteria</taxon>
        <taxon>Pseudomonadati</taxon>
        <taxon>Planctomycetota</taxon>
        <taxon>Planctomycetia</taxon>
        <taxon>Planctomycetales</taxon>
        <taxon>Planctomycetaceae</taxon>
        <taxon>Thalassoglobus</taxon>
    </lineage>
</organism>
<evidence type="ECO:0000256" key="2">
    <source>
        <dbReference type="ARBA" id="ARBA00022803"/>
    </source>
</evidence>
<protein>
    <submittedName>
        <fullName evidence="5">TPR repeat-containing protein YrrB</fullName>
    </submittedName>
</protein>
<feature type="compositionally biased region" description="Polar residues" evidence="4">
    <location>
        <begin position="265"/>
        <end position="289"/>
    </location>
</feature>
<dbReference type="KEGG" id="tpol:Mal48_13920"/>
<evidence type="ECO:0000313" key="6">
    <source>
        <dbReference type="Proteomes" id="UP000315724"/>
    </source>
</evidence>
<dbReference type="AlphaFoldDB" id="A0A517QKJ3"/>
<dbReference type="InterPro" id="IPR019734">
    <property type="entry name" value="TPR_rpt"/>
</dbReference>
<dbReference type="PROSITE" id="PS50005">
    <property type="entry name" value="TPR"/>
    <property type="match status" value="3"/>
</dbReference>
<dbReference type="Pfam" id="PF14559">
    <property type="entry name" value="TPR_19"/>
    <property type="match status" value="1"/>
</dbReference>
<dbReference type="PANTHER" id="PTHR44858">
    <property type="entry name" value="TETRATRICOPEPTIDE REPEAT PROTEIN 6"/>
    <property type="match status" value="1"/>
</dbReference>
<name>A0A517QKJ3_9PLAN</name>
<dbReference type="InterPro" id="IPR011990">
    <property type="entry name" value="TPR-like_helical_dom_sf"/>
</dbReference>
<dbReference type="Gene3D" id="1.25.40.10">
    <property type="entry name" value="Tetratricopeptide repeat domain"/>
    <property type="match status" value="1"/>
</dbReference>
<keyword evidence="6" id="KW-1185">Reference proteome</keyword>
<feature type="repeat" description="TPR" evidence="3">
    <location>
        <begin position="130"/>
        <end position="163"/>
    </location>
</feature>
<dbReference type="RefSeq" id="WP_197442110.1">
    <property type="nucleotide sequence ID" value="NZ_CP036267.1"/>
</dbReference>
<dbReference type="InterPro" id="IPR050498">
    <property type="entry name" value="Ycf3"/>
</dbReference>
<dbReference type="EMBL" id="CP036267">
    <property type="protein sequence ID" value="QDT32150.1"/>
    <property type="molecule type" value="Genomic_DNA"/>
</dbReference>
<reference evidence="5 6" key="1">
    <citation type="submission" date="2019-02" db="EMBL/GenBank/DDBJ databases">
        <title>Deep-cultivation of Planctomycetes and their phenomic and genomic characterization uncovers novel biology.</title>
        <authorList>
            <person name="Wiegand S."/>
            <person name="Jogler M."/>
            <person name="Boedeker C."/>
            <person name="Pinto D."/>
            <person name="Vollmers J."/>
            <person name="Rivas-Marin E."/>
            <person name="Kohn T."/>
            <person name="Peeters S.H."/>
            <person name="Heuer A."/>
            <person name="Rast P."/>
            <person name="Oberbeckmann S."/>
            <person name="Bunk B."/>
            <person name="Jeske O."/>
            <person name="Meyerdierks A."/>
            <person name="Storesund J.E."/>
            <person name="Kallscheuer N."/>
            <person name="Luecker S."/>
            <person name="Lage O.M."/>
            <person name="Pohl T."/>
            <person name="Merkel B.J."/>
            <person name="Hornburger P."/>
            <person name="Mueller R.-W."/>
            <person name="Bruemmer F."/>
            <person name="Labrenz M."/>
            <person name="Spormann A.M."/>
            <person name="Op den Camp H."/>
            <person name="Overmann J."/>
            <person name="Amann R."/>
            <person name="Jetten M.S.M."/>
            <person name="Mascher T."/>
            <person name="Medema M.H."/>
            <person name="Devos D.P."/>
            <person name="Kaster A.-K."/>
            <person name="Ovreas L."/>
            <person name="Rohde M."/>
            <person name="Galperin M.Y."/>
            <person name="Jogler C."/>
        </authorList>
    </citation>
    <scope>NUCLEOTIDE SEQUENCE [LARGE SCALE GENOMIC DNA]</scope>
    <source>
        <strain evidence="5 6">Mal48</strain>
    </source>
</reference>
<dbReference type="Proteomes" id="UP000315724">
    <property type="component" value="Chromosome"/>
</dbReference>
<accession>A0A517QKJ3</accession>
<feature type="compositionally biased region" description="Low complexity" evidence="4">
    <location>
        <begin position="246"/>
        <end position="263"/>
    </location>
</feature>
<sequence>MRRSPLGKFVLLSSCLLGLLFSGCITISKPAALSKSEKKSKTKQVSYEETIPETPPDPENPEELKLAYAKWMEDINQVGEARKHYAAVAQKEPDNVDAILGLARLDQVAGQFAEAEQKYKRALRLSPESTEAKYGLGQFYASQERWHEALEPLTAAMLSEPDKIGYRYQLAVALVHSGDVESALPHFIRTVGDAEGHYNVGLILHEEGDLDNAEKHFLLAVTKKPQLEQAQKWLAKLETERSTGVAEEASQPAPQEAPSQIIPVQHSTTQPKHSFVTQPGKTTLKPLTSQQQEQLNNQQPIAGR</sequence>
<feature type="compositionally biased region" description="Low complexity" evidence="4">
    <location>
        <begin position="290"/>
        <end position="304"/>
    </location>
</feature>
<proteinExistence type="predicted"/>
<dbReference type="SMART" id="SM00028">
    <property type="entry name" value="TPR"/>
    <property type="match status" value="3"/>
</dbReference>
<gene>
    <name evidence="5" type="primary">yrrB_1</name>
    <name evidence="5" type="ORF">Mal48_13920</name>
</gene>
<feature type="repeat" description="TPR" evidence="3">
    <location>
        <begin position="96"/>
        <end position="129"/>
    </location>
</feature>
<keyword evidence="2 3" id="KW-0802">TPR repeat</keyword>
<evidence type="ECO:0000313" key="5">
    <source>
        <dbReference type="EMBL" id="QDT32150.1"/>
    </source>
</evidence>
<keyword evidence="1" id="KW-0677">Repeat</keyword>
<dbReference type="PANTHER" id="PTHR44858:SF1">
    <property type="entry name" value="UDP-N-ACETYLGLUCOSAMINE--PEPTIDE N-ACETYLGLUCOSAMINYLTRANSFERASE SPINDLY-RELATED"/>
    <property type="match status" value="1"/>
</dbReference>
<feature type="repeat" description="TPR" evidence="3">
    <location>
        <begin position="194"/>
        <end position="227"/>
    </location>
</feature>
<dbReference type="PROSITE" id="PS51257">
    <property type="entry name" value="PROKAR_LIPOPROTEIN"/>
    <property type="match status" value="1"/>
</dbReference>
<evidence type="ECO:0000256" key="4">
    <source>
        <dbReference type="SAM" id="MobiDB-lite"/>
    </source>
</evidence>